<dbReference type="Pfam" id="PF01467">
    <property type="entry name" value="CTP_transf_like"/>
    <property type="match status" value="1"/>
</dbReference>
<organism evidence="3 4">
    <name type="scientific">Hymenobacter aranciens</name>
    <dbReference type="NCBI Taxonomy" id="3063996"/>
    <lineage>
        <taxon>Bacteria</taxon>
        <taxon>Pseudomonadati</taxon>
        <taxon>Bacteroidota</taxon>
        <taxon>Cytophagia</taxon>
        <taxon>Cytophagales</taxon>
        <taxon>Hymenobacteraceae</taxon>
        <taxon>Hymenobacter</taxon>
    </lineage>
</organism>
<accession>A0ABT9BFN8</accession>
<evidence type="ECO:0000259" key="2">
    <source>
        <dbReference type="Pfam" id="PF13521"/>
    </source>
</evidence>
<sequence>MPRIPSDKPKVGLVLGKFMPLHNGHLALIRFAAQRCDRLIVLLGVTAGEPISGPRRLQWLREALADQPTIELRYVDDEFPQSATASRVVSKAWADYLRVTAPGLTHIFTSEPYGDYVAEYLGIEHVCFDQPRATVPVSASLIRENPVKYWDYIPAAVRPWLVPKVCLMGPESTGKSTLAARLAAYFDTTYIEEQARYMMSNTAECTPELLLAIGEAQARGVQQQARRANRILFCDSDLETTRVYGRYLFGQELEFPAWVEEWQRYDFYLFPEIDVPYVQDGSRLGEHTRTTALRDQFFAAMQATGVPYAVITGPDWDDRFRQAVAAVRARYPDLPAHPTP</sequence>
<dbReference type="Gene3D" id="3.40.50.300">
    <property type="entry name" value="P-loop containing nucleotide triphosphate hydrolases"/>
    <property type="match status" value="1"/>
</dbReference>
<evidence type="ECO:0000313" key="3">
    <source>
        <dbReference type="EMBL" id="MDO7875323.1"/>
    </source>
</evidence>
<dbReference type="InterPro" id="IPR038727">
    <property type="entry name" value="NadR/Ttd14_AAA_dom"/>
</dbReference>
<dbReference type="Gene3D" id="3.40.50.620">
    <property type="entry name" value="HUPs"/>
    <property type="match status" value="1"/>
</dbReference>
<comment type="caution">
    <text evidence="3">The sequence shown here is derived from an EMBL/GenBank/DDBJ whole genome shotgun (WGS) entry which is preliminary data.</text>
</comment>
<dbReference type="Proteomes" id="UP001176429">
    <property type="component" value="Unassembled WGS sequence"/>
</dbReference>
<keyword evidence="4" id="KW-1185">Reference proteome</keyword>
<gene>
    <name evidence="3" type="ORF">Q5H93_11315</name>
</gene>
<dbReference type="InterPro" id="IPR027417">
    <property type="entry name" value="P-loop_NTPase"/>
</dbReference>
<feature type="domain" description="Cytidyltransferase-like" evidence="1">
    <location>
        <begin position="14"/>
        <end position="45"/>
    </location>
</feature>
<dbReference type="NCBIfam" id="TIGR00125">
    <property type="entry name" value="cyt_tran_rel"/>
    <property type="match status" value="1"/>
</dbReference>
<dbReference type="EMBL" id="JAUQSY010000007">
    <property type="protein sequence ID" value="MDO7875323.1"/>
    <property type="molecule type" value="Genomic_DNA"/>
</dbReference>
<dbReference type="RefSeq" id="WP_305006642.1">
    <property type="nucleotide sequence ID" value="NZ_JAUQSY010000007.1"/>
</dbReference>
<dbReference type="Pfam" id="PF13521">
    <property type="entry name" value="AAA_28"/>
    <property type="match status" value="1"/>
</dbReference>
<evidence type="ECO:0000259" key="1">
    <source>
        <dbReference type="Pfam" id="PF01467"/>
    </source>
</evidence>
<dbReference type="InterPro" id="IPR004821">
    <property type="entry name" value="Cyt_trans-like"/>
</dbReference>
<dbReference type="PANTHER" id="PTHR37512:SF1">
    <property type="entry name" value="NADR_TTD14 AAA DOMAIN-CONTAINING PROTEIN"/>
    <property type="match status" value="1"/>
</dbReference>
<dbReference type="SUPFAM" id="SSF52374">
    <property type="entry name" value="Nucleotidylyl transferase"/>
    <property type="match status" value="1"/>
</dbReference>
<dbReference type="InterPro" id="IPR014729">
    <property type="entry name" value="Rossmann-like_a/b/a_fold"/>
</dbReference>
<name>A0ABT9BFN8_9BACT</name>
<reference evidence="3" key="1">
    <citation type="submission" date="2023-07" db="EMBL/GenBank/DDBJ databases">
        <authorList>
            <person name="Kim M.K."/>
        </authorList>
    </citation>
    <scope>NUCLEOTIDE SEQUENCE</scope>
    <source>
        <strain evidence="3">ASUV-10-1</strain>
    </source>
</reference>
<dbReference type="SUPFAM" id="SSF52540">
    <property type="entry name" value="P-loop containing nucleoside triphosphate hydrolases"/>
    <property type="match status" value="1"/>
</dbReference>
<proteinExistence type="predicted"/>
<protein>
    <submittedName>
        <fullName evidence="3">AAA family ATPase</fullName>
    </submittedName>
</protein>
<feature type="domain" description="NadR/Ttd14 AAA" evidence="2">
    <location>
        <begin position="164"/>
        <end position="319"/>
    </location>
</feature>
<dbReference type="PANTHER" id="PTHR37512">
    <property type="entry name" value="TRIFUNCTIONAL NAD BIOSYNTHESIS/REGULATOR PROTEIN NADR"/>
    <property type="match status" value="1"/>
</dbReference>
<dbReference type="InterPro" id="IPR052735">
    <property type="entry name" value="NAD_biosynth-regulator"/>
</dbReference>
<evidence type="ECO:0000313" key="4">
    <source>
        <dbReference type="Proteomes" id="UP001176429"/>
    </source>
</evidence>